<keyword evidence="1" id="KW-0051">Antiviral defense</keyword>
<organism evidence="4 5">
    <name type="scientific">Candidatus Methylacidiphilum fumarolicum</name>
    <dbReference type="NCBI Taxonomy" id="591154"/>
    <lineage>
        <taxon>Bacteria</taxon>
        <taxon>Pseudomonadati</taxon>
        <taxon>Verrucomicrobiota</taxon>
        <taxon>Methylacidiphilae</taxon>
        <taxon>Methylacidiphilales</taxon>
        <taxon>Methylacidiphilaceae</taxon>
        <taxon>Methylacidiphilum (ex Ratnadevi et al. 2023)</taxon>
    </lineage>
</organism>
<name>A0ABM9IB84_9BACT</name>
<dbReference type="InterPro" id="IPR005537">
    <property type="entry name" value="RAMP_III_fam"/>
</dbReference>
<feature type="region of interest" description="Disordered" evidence="2">
    <location>
        <begin position="349"/>
        <end position="390"/>
    </location>
</feature>
<dbReference type="NCBIfam" id="TIGR01898">
    <property type="entry name" value="cas_TM1791_cmr6"/>
    <property type="match status" value="1"/>
</dbReference>
<dbReference type="Pfam" id="PF03787">
    <property type="entry name" value="RAMPs"/>
    <property type="match status" value="1"/>
</dbReference>
<dbReference type="InterPro" id="IPR010172">
    <property type="entry name" value="CRISPR-assoc_prot_TM1791"/>
</dbReference>
<evidence type="ECO:0000313" key="5">
    <source>
        <dbReference type="Proteomes" id="UP001161497"/>
    </source>
</evidence>
<keyword evidence="5" id="KW-1185">Reference proteome</keyword>
<evidence type="ECO:0000256" key="1">
    <source>
        <dbReference type="ARBA" id="ARBA00023118"/>
    </source>
</evidence>
<dbReference type="PANTHER" id="PTHR39965">
    <property type="entry name" value="CRISPR SYSTEM CMR SUBUNIT CMR6"/>
    <property type="match status" value="1"/>
</dbReference>
<feature type="domain" description="CRISPR type III-associated protein" evidence="3">
    <location>
        <begin position="109"/>
        <end position="330"/>
    </location>
</feature>
<reference evidence="4" key="1">
    <citation type="submission" date="2023-03" db="EMBL/GenBank/DDBJ databases">
        <authorList>
            <person name="Cremers G."/>
            <person name="Picone N."/>
        </authorList>
    </citation>
    <scope>NUCLEOTIDE SEQUENCE</scope>
    <source>
        <strain evidence="4">Sample_alias</strain>
    </source>
</reference>
<evidence type="ECO:0000259" key="3">
    <source>
        <dbReference type="Pfam" id="PF03787"/>
    </source>
</evidence>
<evidence type="ECO:0000256" key="2">
    <source>
        <dbReference type="SAM" id="MobiDB-lite"/>
    </source>
</evidence>
<sequence length="473" mass="54707">MSMNDNVAKKDKLLLINDVESVLNTISIESRSLLLEKYIDPRIKKDERKAQFSTAINIKNPNITKYRLQSIWNSLYSKLKDASLLFAQLQSRMMVNMAGGVLENAGLCLDRFGIPYIPGSAAKGCARRMAIEKLLEASEHEKIQLLSQIALVFGWSELDWKNENNSDFYYGCSNTPPLVDDVVDQAAGLVLEAMSIPTKTDDKLRNQLIKTVPNYAGTIRFLPAYPIPENFYPTEEKKLVGNELELDVITCHHQKYYSHETGWEDAWDKEDPIPVFFPAVSPYLIFCFCIHPSTRRANGKVKDFALEWLKNGLESFGIGAKTAAGYGWFKDCTNKVEEKLEKIRKEEEIRQKEQEEKRKKEEEEERRKIEKEKKQQKFEEATKGMSPEEKEAFKLHSEKNDQQFKDKLINDFLKSDANQQLVFYLCIKKHKPGVWEEINKAAQQSPKKEVRKKWANISQKLKEIAKNRKERLP</sequence>
<proteinExistence type="predicted"/>
<gene>
    <name evidence="4" type="ORF">MFUM_0436</name>
</gene>
<dbReference type="Proteomes" id="UP001161497">
    <property type="component" value="Chromosome"/>
</dbReference>
<accession>A0ABM9IB84</accession>
<dbReference type="EMBL" id="OX458932">
    <property type="protein sequence ID" value="CAI9084828.1"/>
    <property type="molecule type" value="Genomic_DNA"/>
</dbReference>
<dbReference type="PANTHER" id="PTHR39965:SF1">
    <property type="entry name" value="CRISPR SYSTEM CMR SUBUNIT CMR6"/>
    <property type="match status" value="1"/>
</dbReference>
<evidence type="ECO:0000313" key="4">
    <source>
        <dbReference type="EMBL" id="CAI9084828.1"/>
    </source>
</evidence>
<protein>
    <recommendedName>
        <fullName evidence="3">CRISPR type III-associated protein domain-containing protein</fullName>
    </recommendedName>
</protein>